<dbReference type="InterPro" id="IPR003661">
    <property type="entry name" value="HisK_dim/P_dom"/>
</dbReference>
<dbReference type="Pfam" id="PF10114">
    <property type="entry name" value="PocR"/>
    <property type="match status" value="1"/>
</dbReference>
<dbReference type="InterPro" id="IPR013656">
    <property type="entry name" value="PAS_4"/>
</dbReference>
<evidence type="ECO:0000256" key="1">
    <source>
        <dbReference type="SAM" id="Coils"/>
    </source>
</evidence>
<dbReference type="Proteomes" id="UP001168338">
    <property type="component" value="Unassembled WGS sequence"/>
</dbReference>
<dbReference type="EMBL" id="VCYH01000003">
    <property type="protein sequence ID" value="MDN7024259.1"/>
    <property type="molecule type" value="Genomic_DNA"/>
</dbReference>
<dbReference type="NCBIfam" id="TIGR00229">
    <property type="entry name" value="sensory_box"/>
    <property type="match status" value="1"/>
</dbReference>
<organism evidence="3 4">
    <name type="scientific">Methanoculleus frigidifontis</name>
    <dbReference type="NCBI Taxonomy" id="2584085"/>
    <lineage>
        <taxon>Archaea</taxon>
        <taxon>Methanobacteriati</taxon>
        <taxon>Methanobacteriota</taxon>
        <taxon>Stenosarchaea group</taxon>
        <taxon>Methanomicrobia</taxon>
        <taxon>Methanomicrobiales</taxon>
        <taxon>Methanomicrobiaceae</taxon>
        <taxon>Methanoculleus</taxon>
    </lineage>
</organism>
<dbReference type="InterPro" id="IPR035965">
    <property type="entry name" value="PAS-like_dom_sf"/>
</dbReference>
<dbReference type="RefSeq" id="WP_301663356.1">
    <property type="nucleotide sequence ID" value="NZ_VCYH01000003.1"/>
</dbReference>
<accession>A0ABT8M8M1</accession>
<dbReference type="InterPro" id="IPR018771">
    <property type="entry name" value="PocR_dom"/>
</dbReference>
<sequence length="398" mass="45519">MNISDLVDIGDLEALCRSFTDLTGAPTAVLDREGAILIETGWQEICARFHRTHPGTAARCLKSETVPGMQPDTKEGYALYRCRNGLVSVSVPITIRGERIGYFVTGQFLLEPPDRDFFVRQAEEFGFDTDAYLEALGKVPILSKEYVLKMMDFFSRLAHLFSDMALTTKNVRDTNAALQEANERLHYEMEERRQVEEKIREAEHRNAVLLGAIPDMMFVLSRDGEYRDFQVPDLQLLALPADEIIGKTIRDAGFAPEAVDAILKAIERALATEELQYIEYQLAVPSGLRQFEARLLALNDREVLCIVRDITERKQAERIRIQAFEQIERNIEQIAVLADHIRQPLQVILGMADLSGEERVMETIHDQVTRINDCIKELDRGWIESRKIRTFLQRHELL</sequence>
<dbReference type="SUPFAM" id="SSF55785">
    <property type="entry name" value="PYP-like sensor domain (PAS domain)"/>
    <property type="match status" value="1"/>
</dbReference>
<evidence type="ECO:0000313" key="4">
    <source>
        <dbReference type="Proteomes" id="UP001168338"/>
    </source>
</evidence>
<evidence type="ECO:0000259" key="2">
    <source>
        <dbReference type="PROSITE" id="PS50112"/>
    </source>
</evidence>
<evidence type="ECO:0000313" key="3">
    <source>
        <dbReference type="EMBL" id="MDN7024259.1"/>
    </source>
</evidence>
<dbReference type="CDD" id="cd00130">
    <property type="entry name" value="PAS"/>
    <property type="match status" value="1"/>
</dbReference>
<keyword evidence="1" id="KW-0175">Coiled coil</keyword>
<dbReference type="InterPro" id="IPR000014">
    <property type="entry name" value="PAS"/>
</dbReference>
<dbReference type="SMART" id="SM00388">
    <property type="entry name" value="HisKA"/>
    <property type="match status" value="1"/>
</dbReference>
<gene>
    <name evidence="3" type="ORF">FGU65_05030</name>
</gene>
<feature type="domain" description="PAS" evidence="2">
    <location>
        <begin position="202"/>
        <end position="273"/>
    </location>
</feature>
<dbReference type="Pfam" id="PF08448">
    <property type="entry name" value="PAS_4"/>
    <property type="match status" value="1"/>
</dbReference>
<protein>
    <submittedName>
        <fullName evidence="3">PAS domain S-box protein</fullName>
    </submittedName>
</protein>
<proteinExistence type="predicted"/>
<comment type="caution">
    <text evidence="3">The sequence shown here is derived from an EMBL/GenBank/DDBJ whole genome shotgun (WGS) entry which is preliminary data.</text>
</comment>
<reference evidence="3" key="1">
    <citation type="submission" date="2019-05" db="EMBL/GenBank/DDBJ databases">
        <title>Methanoculleus sp. FWC-SCC1, a methanogenic archaeon isolated from deep marine cold seep.</title>
        <authorList>
            <person name="Chen Y.-W."/>
            <person name="Chen S.-C."/>
            <person name="Teng N.-H."/>
            <person name="Lai M.-C."/>
        </authorList>
    </citation>
    <scope>NUCLEOTIDE SEQUENCE</scope>
    <source>
        <strain evidence="3">FWC-SCC1</strain>
    </source>
</reference>
<keyword evidence="4" id="KW-1185">Reference proteome</keyword>
<dbReference type="PROSITE" id="PS50112">
    <property type="entry name" value="PAS"/>
    <property type="match status" value="1"/>
</dbReference>
<dbReference type="Gene3D" id="3.30.450.20">
    <property type="entry name" value="PAS domain"/>
    <property type="match status" value="1"/>
</dbReference>
<name>A0ABT8M8M1_9EURY</name>
<feature type="coiled-coil region" evidence="1">
    <location>
        <begin position="164"/>
        <end position="212"/>
    </location>
</feature>